<dbReference type="InterPro" id="IPR012833">
    <property type="entry name" value="NrdD"/>
</dbReference>
<dbReference type="KEGG" id="tpav:HRQ91_06725"/>
<dbReference type="InterPro" id="IPR036249">
    <property type="entry name" value="Thioredoxin-like_sf"/>
</dbReference>
<dbReference type="Proteomes" id="UP000671908">
    <property type="component" value="Chromosome"/>
</dbReference>
<dbReference type="GO" id="GO:0008998">
    <property type="term" value="F:ribonucleoside-triphosphate reductase (thioredoxin) activity"/>
    <property type="evidence" value="ECO:0007669"/>
    <property type="project" value="InterPro"/>
</dbReference>
<sequence>MENTMKTRDLAEVDAEIKAAKEALKDVHGKETEVYARIVGYYRAVRNWNKGKTEEFKHRKMFSVDNVPEAITQDAAEKEKVSAPVKAVAGDLHYDFFFRQTCPNCPPVKAYVAELSVSGKSINVDTKEGLAQAAAKGVFAAPTVIVYNENNEEVARAHNVQELSAIFEPVALAV</sequence>
<dbReference type="AlphaFoldDB" id="A0A975F494"/>
<dbReference type="Pfam" id="PF13597">
    <property type="entry name" value="NRDD"/>
    <property type="match status" value="1"/>
</dbReference>
<accession>A0A975F494</accession>
<dbReference type="EMBL" id="CP054142">
    <property type="protein sequence ID" value="QTQ14171.1"/>
    <property type="molecule type" value="Genomic_DNA"/>
</dbReference>
<proteinExistence type="predicted"/>
<dbReference type="SUPFAM" id="SSF52833">
    <property type="entry name" value="Thioredoxin-like"/>
    <property type="match status" value="1"/>
</dbReference>
<dbReference type="Gene3D" id="3.40.30.10">
    <property type="entry name" value="Glutaredoxin"/>
    <property type="match status" value="1"/>
</dbReference>
<reference evidence="1 2" key="1">
    <citation type="journal article" date="2021" name="Microbiol. Resour. Announc.">
        <title>Complete Genome Sequences of Three Human Oral Treponema parvum Isolates.</title>
        <authorList>
            <person name="Zeng H."/>
            <person name="Watt R.M."/>
        </authorList>
    </citation>
    <scope>NUCLEOTIDE SEQUENCE [LARGE SCALE GENOMIC DNA]</scope>
    <source>
        <strain evidence="1 2">ATCC 700770</strain>
    </source>
</reference>
<evidence type="ECO:0000313" key="2">
    <source>
        <dbReference type="Proteomes" id="UP000671908"/>
    </source>
</evidence>
<protein>
    <recommendedName>
        <fullName evidence="3">Glutaredoxin</fullName>
    </recommendedName>
</protein>
<name>A0A975F494_9SPIR</name>
<keyword evidence="2" id="KW-1185">Reference proteome</keyword>
<dbReference type="GO" id="GO:0006260">
    <property type="term" value="P:DNA replication"/>
    <property type="evidence" value="ECO:0007669"/>
    <property type="project" value="InterPro"/>
</dbReference>
<gene>
    <name evidence="1" type="ORF">HRQ91_06725</name>
</gene>
<evidence type="ECO:0000313" key="1">
    <source>
        <dbReference type="EMBL" id="QTQ14171.1"/>
    </source>
</evidence>
<organism evidence="1 2">
    <name type="scientific">Treponema parvum</name>
    <dbReference type="NCBI Taxonomy" id="138851"/>
    <lineage>
        <taxon>Bacteria</taxon>
        <taxon>Pseudomonadati</taxon>
        <taxon>Spirochaetota</taxon>
        <taxon>Spirochaetia</taxon>
        <taxon>Spirochaetales</taxon>
        <taxon>Treponemataceae</taxon>
        <taxon>Treponema</taxon>
    </lineage>
</organism>
<evidence type="ECO:0008006" key="3">
    <source>
        <dbReference type="Google" id="ProtNLM"/>
    </source>
</evidence>